<evidence type="ECO:0000313" key="2">
    <source>
        <dbReference type="Proteomes" id="UP001162992"/>
    </source>
</evidence>
<organism evidence="1 2">
    <name type="scientific">Diphasiastrum complanatum</name>
    <name type="common">Issler's clubmoss</name>
    <name type="synonym">Lycopodium complanatum</name>
    <dbReference type="NCBI Taxonomy" id="34168"/>
    <lineage>
        <taxon>Eukaryota</taxon>
        <taxon>Viridiplantae</taxon>
        <taxon>Streptophyta</taxon>
        <taxon>Embryophyta</taxon>
        <taxon>Tracheophyta</taxon>
        <taxon>Lycopodiopsida</taxon>
        <taxon>Lycopodiales</taxon>
        <taxon>Lycopodiaceae</taxon>
        <taxon>Lycopodioideae</taxon>
        <taxon>Diphasiastrum</taxon>
    </lineage>
</organism>
<dbReference type="Proteomes" id="UP001162992">
    <property type="component" value="Chromosome 19"/>
</dbReference>
<name>A0ACC2ATQ6_DIPCM</name>
<proteinExistence type="predicted"/>
<dbReference type="EMBL" id="CM055110">
    <property type="protein sequence ID" value="KAJ7520865.1"/>
    <property type="molecule type" value="Genomic_DNA"/>
</dbReference>
<gene>
    <name evidence="1" type="ORF">O6H91_19G026700</name>
</gene>
<comment type="caution">
    <text evidence="1">The sequence shown here is derived from an EMBL/GenBank/DDBJ whole genome shotgun (WGS) entry which is preliminary data.</text>
</comment>
<evidence type="ECO:0000313" key="1">
    <source>
        <dbReference type="EMBL" id="KAJ7520865.1"/>
    </source>
</evidence>
<keyword evidence="2" id="KW-1185">Reference proteome</keyword>
<reference evidence="2" key="1">
    <citation type="journal article" date="2024" name="Proc. Natl. Acad. Sci. U.S.A.">
        <title>Extraordinary preservation of gene collinearity over three hundred million years revealed in homosporous lycophytes.</title>
        <authorList>
            <person name="Li C."/>
            <person name="Wickell D."/>
            <person name="Kuo L.Y."/>
            <person name="Chen X."/>
            <person name="Nie B."/>
            <person name="Liao X."/>
            <person name="Peng D."/>
            <person name="Ji J."/>
            <person name="Jenkins J."/>
            <person name="Williams M."/>
            <person name="Shu S."/>
            <person name="Plott C."/>
            <person name="Barry K."/>
            <person name="Rajasekar S."/>
            <person name="Grimwood J."/>
            <person name="Han X."/>
            <person name="Sun S."/>
            <person name="Hou Z."/>
            <person name="He W."/>
            <person name="Dai G."/>
            <person name="Sun C."/>
            <person name="Schmutz J."/>
            <person name="Leebens-Mack J.H."/>
            <person name="Li F.W."/>
            <person name="Wang L."/>
        </authorList>
    </citation>
    <scope>NUCLEOTIDE SEQUENCE [LARGE SCALE GENOMIC DNA]</scope>
    <source>
        <strain evidence="2">cv. PW_Plant_1</strain>
    </source>
</reference>
<protein>
    <submittedName>
        <fullName evidence="1">Uncharacterized protein</fullName>
    </submittedName>
</protein>
<sequence length="491" mass="51731">MFVSCHILGFLVPFALSLTTYALPCLSPSTDERHCGSRRSGMDHKKRKVGENGAPDSCSSEGYEKLIDSFTKEQLLNIVRSAASRHSDVMEEVRKIADKDPAQRKIFVRGLGWETTTESLSDVFTKYGELDEAVVITDKNTGKSRGFGFVTYSRIDGALRALEEPSKTIDGRVTVCQLASQGTTPLQPAQDVAQRKIYVGNVPADLSADKLLALFTPYGDIAEGPLGYDKATGKSRGFSLIIYKTLEGAKKALEEPVKVIEGHQLYCKLAAEGQKQKDNADSRKTTAIQLPVPQSGAGILSGYSLPLGTVNPSMFGAGLPLHQGINQGLGYGLMPGINPVTNLSSVQSLSDLGHSLNPSLIASNYSLNPYFTASLNPSLNTSLSSLSSQSSGHGALSGLGQGLQQVQSPSGLASLGSYSEGLGSFSGQLGMYSRLGATSLYGAPTSAAVSQAGLLPGPSVASHQTAQLGASQSESAQSANTLASLRSYYGF</sequence>
<accession>A0ACC2ATQ6</accession>